<keyword evidence="2" id="KW-1185">Reference proteome</keyword>
<name>A0A8S1V6A5_PAROT</name>
<sequence>MIIKSCNINIILSQRLQHTPLGYLHLLIKQFIKINIVSEINL</sequence>
<comment type="caution">
    <text evidence="1">The sequence shown here is derived from an EMBL/GenBank/DDBJ whole genome shotgun (WGS) entry which is preliminary data.</text>
</comment>
<protein>
    <submittedName>
        <fullName evidence="1">Uncharacterized protein</fullName>
    </submittedName>
</protein>
<gene>
    <name evidence="1" type="ORF">POCTA_138.1.T0600100</name>
</gene>
<dbReference type="AlphaFoldDB" id="A0A8S1V6A5"/>
<organism evidence="1 2">
    <name type="scientific">Paramecium octaurelia</name>
    <dbReference type="NCBI Taxonomy" id="43137"/>
    <lineage>
        <taxon>Eukaryota</taxon>
        <taxon>Sar</taxon>
        <taxon>Alveolata</taxon>
        <taxon>Ciliophora</taxon>
        <taxon>Intramacronucleata</taxon>
        <taxon>Oligohymenophorea</taxon>
        <taxon>Peniculida</taxon>
        <taxon>Parameciidae</taxon>
        <taxon>Paramecium</taxon>
    </lineage>
</organism>
<dbReference type="EMBL" id="CAJJDP010000059">
    <property type="protein sequence ID" value="CAD8172411.1"/>
    <property type="molecule type" value="Genomic_DNA"/>
</dbReference>
<evidence type="ECO:0000313" key="2">
    <source>
        <dbReference type="Proteomes" id="UP000683925"/>
    </source>
</evidence>
<accession>A0A8S1V6A5</accession>
<dbReference type="Proteomes" id="UP000683925">
    <property type="component" value="Unassembled WGS sequence"/>
</dbReference>
<proteinExistence type="predicted"/>
<evidence type="ECO:0000313" key="1">
    <source>
        <dbReference type="EMBL" id="CAD8172411.1"/>
    </source>
</evidence>
<reference evidence="1" key="1">
    <citation type="submission" date="2021-01" db="EMBL/GenBank/DDBJ databases">
        <authorList>
            <consortium name="Genoscope - CEA"/>
            <person name="William W."/>
        </authorList>
    </citation>
    <scope>NUCLEOTIDE SEQUENCE</scope>
</reference>